<comment type="caution">
    <text evidence="2">The sequence shown here is derived from an EMBL/GenBank/DDBJ whole genome shotgun (WGS) entry which is preliminary data.</text>
</comment>
<sequence length="159" mass="17324">MPIQPGVPQATVTWRPDAVAGEAEVPATSFWTALRRGIMGRCPVCGEGKIFAGYLRVVPECAVCHAPLGELRADDAPPYIVIFLAGHLLLPPIFWIEKAYEPPMWLHMVVWLPLFTVICTLLLRPAKGAVVAWMIRLGFANGDHPQNSPSGSPGTSRDD</sequence>
<evidence type="ECO:0000313" key="3">
    <source>
        <dbReference type="Proteomes" id="UP001589789"/>
    </source>
</evidence>
<accession>A0ABV6IKB1</accession>
<dbReference type="Proteomes" id="UP001589789">
    <property type="component" value="Unassembled WGS sequence"/>
</dbReference>
<organism evidence="2 3">
    <name type="scientific">Muricoccus vinaceus</name>
    <dbReference type="NCBI Taxonomy" id="424704"/>
    <lineage>
        <taxon>Bacteria</taxon>
        <taxon>Pseudomonadati</taxon>
        <taxon>Pseudomonadota</taxon>
        <taxon>Alphaproteobacteria</taxon>
        <taxon>Acetobacterales</taxon>
        <taxon>Roseomonadaceae</taxon>
        <taxon>Muricoccus</taxon>
    </lineage>
</organism>
<reference evidence="2 3" key="1">
    <citation type="submission" date="2024-09" db="EMBL/GenBank/DDBJ databases">
        <authorList>
            <person name="Sun Q."/>
            <person name="Mori K."/>
        </authorList>
    </citation>
    <scope>NUCLEOTIDE SEQUENCE [LARGE SCALE GENOMIC DNA]</scope>
    <source>
        <strain evidence="2 3">CCM 7468</strain>
    </source>
</reference>
<keyword evidence="3" id="KW-1185">Reference proteome</keyword>
<feature type="transmembrane region" description="Helical" evidence="1">
    <location>
        <begin position="108"/>
        <end position="126"/>
    </location>
</feature>
<evidence type="ECO:0000256" key="1">
    <source>
        <dbReference type="SAM" id="Phobius"/>
    </source>
</evidence>
<keyword evidence="1" id="KW-1133">Transmembrane helix</keyword>
<proteinExistence type="predicted"/>
<dbReference type="InterPro" id="IPR009325">
    <property type="entry name" value="DUF983"/>
</dbReference>
<dbReference type="Pfam" id="PF06170">
    <property type="entry name" value="DUF983"/>
    <property type="match status" value="1"/>
</dbReference>
<evidence type="ECO:0000313" key="2">
    <source>
        <dbReference type="EMBL" id="MFC0384002.1"/>
    </source>
</evidence>
<keyword evidence="1" id="KW-0472">Membrane</keyword>
<name>A0ABV6IKB1_9PROT</name>
<keyword evidence="1" id="KW-0812">Transmembrane</keyword>
<dbReference type="RefSeq" id="WP_377048016.1">
    <property type="nucleotide sequence ID" value="NZ_JBHLVZ010000001.1"/>
</dbReference>
<dbReference type="EMBL" id="JBHLVZ010000001">
    <property type="protein sequence ID" value="MFC0384002.1"/>
    <property type="molecule type" value="Genomic_DNA"/>
</dbReference>
<protein>
    <submittedName>
        <fullName evidence="2">DUF983 domain-containing protein</fullName>
    </submittedName>
</protein>
<gene>
    <name evidence="2" type="ORF">ACFFIC_00370</name>
</gene>